<evidence type="ECO:0000313" key="4">
    <source>
        <dbReference type="Proteomes" id="UP001222087"/>
    </source>
</evidence>
<keyword evidence="1" id="KW-0812">Transmembrane</keyword>
<dbReference type="PANTHER" id="PTHR43798">
    <property type="entry name" value="MONOACYLGLYCEROL LIPASE"/>
    <property type="match status" value="1"/>
</dbReference>
<dbReference type="EMBL" id="CP119078">
    <property type="protein sequence ID" value="WED41859.1"/>
    <property type="molecule type" value="Genomic_DNA"/>
</dbReference>
<organism evidence="3 4">
    <name type="scientific">Legionella cardiaca</name>
    <dbReference type="NCBI Taxonomy" id="1071983"/>
    <lineage>
        <taxon>Bacteria</taxon>
        <taxon>Pseudomonadati</taxon>
        <taxon>Pseudomonadota</taxon>
        <taxon>Gammaproteobacteria</taxon>
        <taxon>Legionellales</taxon>
        <taxon>Legionellaceae</taxon>
        <taxon>Legionella</taxon>
    </lineage>
</organism>
<dbReference type="Pfam" id="PF00561">
    <property type="entry name" value="Abhydrolase_1"/>
    <property type="match status" value="1"/>
</dbReference>
<name>A0ABY8APZ1_9GAMM</name>
<dbReference type="InterPro" id="IPR050266">
    <property type="entry name" value="AB_hydrolase_sf"/>
</dbReference>
<evidence type="ECO:0000313" key="3">
    <source>
        <dbReference type="EMBL" id="WED41859.1"/>
    </source>
</evidence>
<evidence type="ECO:0000259" key="2">
    <source>
        <dbReference type="Pfam" id="PF00561"/>
    </source>
</evidence>
<gene>
    <name evidence="3" type="ORF">PXX05_07895</name>
</gene>
<keyword evidence="3" id="KW-0378">Hydrolase</keyword>
<keyword evidence="1" id="KW-0472">Membrane</keyword>
<dbReference type="InterPro" id="IPR029058">
    <property type="entry name" value="AB_hydrolase_fold"/>
</dbReference>
<proteinExistence type="predicted"/>
<accession>A0ABY8APZ1</accession>
<keyword evidence="4" id="KW-1185">Reference proteome</keyword>
<dbReference type="InterPro" id="IPR000073">
    <property type="entry name" value="AB_hydrolase_1"/>
</dbReference>
<keyword evidence="1" id="KW-1133">Transmembrane helix</keyword>
<feature type="transmembrane region" description="Helical" evidence="1">
    <location>
        <begin position="90"/>
        <end position="109"/>
    </location>
</feature>
<feature type="domain" description="AB hydrolase-1" evidence="2">
    <location>
        <begin position="24"/>
        <end position="125"/>
    </location>
</feature>
<dbReference type="SUPFAM" id="SSF53474">
    <property type="entry name" value="alpha/beta-Hydrolases"/>
    <property type="match status" value="1"/>
</dbReference>
<dbReference type="GO" id="GO:0016787">
    <property type="term" value="F:hydrolase activity"/>
    <property type="evidence" value="ECO:0007669"/>
    <property type="project" value="UniProtKB-KW"/>
</dbReference>
<reference evidence="3 4" key="1">
    <citation type="submission" date="2023-02" db="EMBL/GenBank/DDBJ databases">
        <title>Genome Sequence of L. cardiaca H63T.</title>
        <authorList>
            <person name="Lopez A.E."/>
            <person name="Cianciotto N.P."/>
        </authorList>
    </citation>
    <scope>NUCLEOTIDE SEQUENCE [LARGE SCALE GENOMIC DNA]</scope>
    <source>
        <strain evidence="3 4">H63</strain>
    </source>
</reference>
<sequence length="258" mass="29725">MKEHLFKQNRIEINYVVTESKGLPILLLHGVTHRWQSFLPIIPKLMENFKVYATDLRGHGKSKKYPGAYKIDSYVEDMQLFIEHQIKRSAIILGHSLGGMIALMLAAIYPKWVKALIIIDTPLNLERVHELTGHHRALLDNLGSEYIKTMYSPLMQLLPPHVQNCDLDMLLAMIQRPKEMFSSYQLEQLLPNIKCPTLIIRGAPERGSLIREDDIYRVEKLIVNLSHVLIPTVGHSPIRQDKNALLNEIKLFLKKILE</sequence>
<dbReference type="Gene3D" id="3.40.50.1820">
    <property type="entry name" value="alpha/beta hydrolase"/>
    <property type="match status" value="1"/>
</dbReference>
<dbReference type="PANTHER" id="PTHR43798:SF33">
    <property type="entry name" value="HYDROLASE, PUTATIVE (AFU_ORTHOLOGUE AFUA_2G14860)-RELATED"/>
    <property type="match status" value="1"/>
</dbReference>
<protein>
    <submittedName>
        <fullName evidence="3">Alpha/beta hydrolase</fullName>
    </submittedName>
</protein>
<dbReference type="PRINTS" id="PR00111">
    <property type="entry name" value="ABHYDROLASE"/>
</dbReference>
<dbReference type="RefSeq" id="WP_275087684.1">
    <property type="nucleotide sequence ID" value="NZ_CP119078.1"/>
</dbReference>
<dbReference type="Proteomes" id="UP001222087">
    <property type="component" value="Chromosome"/>
</dbReference>
<evidence type="ECO:0000256" key="1">
    <source>
        <dbReference type="SAM" id="Phobius"/>
    </source>
</evidence>